<sequence length="80" mass="8854">MEIINPQVYGDIPLEGHADLSCGLSVYFYGRGERCTMSICKPDGSTIWEKEYPMPDAVNAPESTVIAAMERAAQDWRASL</sequence>
<evidence type="ECO:0000313" key="1">
    <source>
        <dbReference type="EMBL" id="MFD0848226.1"/>
    </source>
</evidence>
<dbReference type="EMBL" id="JBHTIK010000004">
    <property type="protein sequence ID" value="MFD0848226.1"/>
    <property type="molecule type" value="Genomic_DNA"/>
</dbReference>
<proteinExistence type="predicted"/>
<dbReference type="RefSeq" id="WP_381488628.1">
    <property type="nucleotide sequence ID" value="NZ_JBHTIK010000004.1"/>
</dbReference>
<evidence type="ECO:0000313" key="2">
    <source>
        <dbReference type="Proteomes" id="UP001597124"/>
    </source>
</evidence>
<protein>
    <submittedName>
        <fullName evidence="1">Uncharacterized protein</fullName>
    </submittedName>
</protein>
<comment type="caution">
    <text evidence="1">The sequence shown here is derived from an EMBL/GenBank/DDBJ whole genome shotgun (WGS) entry which is preliminary data.</text>
</comment>
<dbReference type="Proteomes" id="UP001597124">
    <property type="component" value="Unassembled WGS sequence"/>
</dbReference>
<name>A0ABW3C188_SPHXN</name>
<accession>A0ABW3C188</accession>
<organism evidence="1 2">
    <name type="scientific">Sphingosinicella xenopeptidilytica</name>
    <dbReference type="NCBI Taxonomy" id="364098"/>
    <lineage>
        <taxon>Bacteria</taxon>
        <taxon>Pseudomonadati</taxon>
        <taxon>Pseudomonadota</taxon>
        <taxon>Alphaproteobacteria</taxon>
        <taxon>Sphingomonadales</taxon>
        <taxon>Sphingosinicellaceae</taxon>
        <taxon>Sphingosinicella</taxon>
    </lineage>
</organism>
<reference evidence="2" key="1">
    <citation type="journal article" date="2019" name="Int. J. Syst. Evol. Microbiol.">
        <title>The Global Catalogue of Microorganisms (GCM) 10K type strain sequencing project: providing services to taxonomists for standard genome sequencing and annotation.</title>
        <authorList>
            <consortium name="The Broad Institute Genomics Platform"/>
            <consortium name="The Broad Institute Genome Sequencing Center for Infectious Disease"/>
            <person name="Wu L."/>
            <person name="Ma J."/>
        </authorList>
    </citation>
    <scope>NUCLEOTIDE SEQUENCE [LARGE SCALE GENOMIC DNA]</scope>
    <source>
        <strain evidence="2">CCUG 52537</strain>
    </source>
</reference>
<keyword evidence="2" id="KW-1185">Reference proteome</keyword>
<gene>
    <name evidence="1" type="ORF">ACFQ00_07820</name>
</gene>